<reference evidence="5 6" key="1">
    <citation type="submission" date="2024-02" db="EMBL/GenBank/DDBJ databases">
        <authorList>
            <person name="Daric V."/>
            <person name="Darras S."/>
        </authorList>
    </citation>
    <scope>NUCLEOTIDE SEQUENCE [LARGE SCALE GENOMIC DNA]</scope>
</reference>
<feature type="region of interest" description="Disordered" evidence="4">
    <location>
        <begin position="675"/>
        <end position="700"/>
    </location>
</feature>
<protein>
    <recommendedName>
        <fullName evidence="7">WD repeat-containing protein 20</fullName>
    </recommendedName>
</protein>
<keyword evidence="1 3" id="KW-0853">WD repeat</keyword>
<dbReference type="PROSITE" id="PS50082">
    <property type="entry name" value="WD_REPEATS_2"/>
    <property type="match status" value="1"/>
</dbReference>
<feature type="compositionally biased region" description="Polar residues" evidence="4">
    <location>
        <begin position="473"/>
        <end position="482"/>
    </location>
</feature>
<feature type="region of interest" description="Disordered" evidence="4">
    <location>
        <begin position="521"/>
        <end position="556"/>
    </location>
</feature>
<feature type="repeat" description="WD" evidence="3">
    <location>
        <begin position="255"/>
        <end position="287"/>
    </location>
</feature>
<evidence type="ECO:0000256" key="2">
    <source>
        <dbReference type="ARBA" id="ARBA00022737"/>
    </source>
</evidence>
<feature type="compositionally biased region" description="Low complexity" evidence="4">
    <location>
        <begin position="593"/>
        <end position="604"/>
    </location>
</feature>
<dbReference type="Proteomes" id="UP001642483">
    <property type="component" value="Unassembled WGS sequence"/>
</dbReference>
<dbReference type="EMBL" id="CAWYQH010000068">
    <property type="protein sequence ID" value="CAK8680017.1"/>
    <property type="molecule type" value="Genomic_DNA"/>
</dbReference>
<keyword evidence="6" id="KW-1185">Reference proteome</keyword>
<feature type="region of interest" description="Disordered" evidence="4">
    <location>
        <begin position="569"/>
        <end position="611"/>
    </location>
</feature>
<feature type="region of interest" description="Disordered" evidence="4">
    <location>
        <begin position="339"/>
        <end position="372"/>
    </location>
</feature>
<gene>
    <name evidence="5" type="ORF">CVLEPA_LOCUS10251</name>
</gene>
<feature type="region of interest" description="Disordered" evidence="4">
    <location>
        <begin position="460"/>
        <end position="483"/>
    </location>
</feature>
<evidence type="ECO:0000256" key="4">
    <source>
        <dbReference type="SAM" id="MobiDB-lite"/>
    </source>
</evidence>
<organism evidence="5 6">
    <name type="scientific">Clavelina lepadiformis</name>
    <name type="common">Light-bulb sea squirt</name>
    <name type="synonym">Ascidia lepadiformis</name>
    <dbReference type="NCBI Taxonomy" id="159417"/>
    <lineage>
        <taxon>Eukaryota</taxon>
        <taxon>Metazoa</taxon>
        <taxon>Chordata</taxon>
        <taxon>Tunicata</taxon>
        <taxon>Ascidiacea</taxon>
        <taxon>Aplousobranchia</taxon>
        <taxon>Clavelinidae</taxon>
        <taxon>Clavelina</taxon>
    </lineage>
</organism>
<dbReference type="PROSITE" id="PS50294">
    <property type="entry name" value="WD_REPEATS_REGION"/>
    <property type="match status" value="1"/>
</dbReference>
<evidence type="ECO:0000313" key="6">
    <source>
        <dbReference type="Proteomes" id="UP001642483"/>
    </source>
</evidence>
<evidence type="ECO:0000256" key="1">
    <source>
        <dbReference type="ARBA" id="ARBA00022574"/>
    </source>
</evidence>
<dbReference type="InterPro" id="IPR001680">
    <property type="entry name" value="WD40_rpt"/>
</dbReference>
<keyword evidence="2" id="KW-0677">Repeat</keyword>
<dbReference type="InterPro" id="IPR015943">
    <property type="entry name" value="WD40/YVTN_repeat-like_dom_sf"/>
</dbReference>
<accession>A0ABP0FNK6</accession>
<evidence type="ECO:0000256" key="3">
    <source>
        <dbReference type="PROSITE-ProRule" id="PRU00221"/>
    </source>
</evidence>
<feature type="compositionally biased region" description="Basic and acidic residues" evidence="4">
    <location>
        <begin position="346"/>
        <end position="372"/>
    </location>
</feature>
<sequence length="700" mass="77467">MPVSEYFYPKRIPYAPQVPASSLTPVKTSFVKVSDGLTDEDCICFTVGRELFYFFYKSFKQEPAQPVEYLDKRTYKGVAPTCHDINQFSASADSVRVAVGFIAGQVQIIDVRTKESLQIMNEDRSVEKSRVTCVKWFPNSENILLAAHISGFMYTYDITQPCANFMPQYHSQPYKSGNGYSIYTLKTKNTTISSPNSNGSTATQRNPVYKWVMSTDGSGVNAFEFSPCDKFVAVVTQSGYLRIIDHSTFDEYGCMKSYFGGLLTCSWSPDGRYVVTGGEDDLVTVWSFCDKCVIARGSGHRSWVSEVAFDPYCCTIPSDADMKAYYGIPSVSDIVDAQNPHQFGQDSDKSNSMDKVADAADDRYESDTKTSHTDSLNDVGIHLKLNGDMPTSLANSAIRRLRTYSNVSKLSRLSIGVEGSAPSLSYRFGSVGQDAQLCLWELDENALFFLQRSKSVMAPTSQHCDKEEEQNSSKEQAPSNFNFPAGDVDVNGLSGLDYSGDGSSYHNQVNNYHHRTSLDSSAVLVPSSRSSSVPHSINASVNQKERKHSSKLDSSNSLSAIRKFATIGTHDRSQKEAKEHKRNLSLPHFGFKSSANHTSSNTTSKIGFLRKPQPPKVMKTFGTNICPCLDDTPMLVPLICKKVSQGRLTCLDFKDDCVVTTCQDGYIQLWKRPEMPHNVNSPTASTSSLKEQIKPSGTTV</sequence>
<feature type="compositionally biased region" description="Polar residues" evidence="4">
    <location>
        <begin position="678"/>
        <end position="700"/>
    </location>
</feature>
<feature type="compositionally biased region" description="Basic and acidic residues" evidence="4">
    <location>
        <begin position="463"/>
        <end position="472"/>
    </location>
</feature>
<dbReference type="InterPro" id="IPR036322">
    <property type="entry name" value="WD40_repeat_dom_sf"/>
</dbReference>
<evidence type="ECO:0008006" key="7">
    <source>
        <dbReference type="Google" id="ProtNLM"/>
    </source>
</evidence>
<name>A0ABP0FNK6_CLALP</name>
<evidence type="ECO:0000313" key="5">
    <source>
        <dbReference type="EMBL" id="CAK8680017.1"/>
    </source>
</evidence>
<dbReference type="Gene3D" id="2.130.10.10">
    <property type="entry name" value="YVTN repeat-like/Quinoprotein amine dehydrogenase"/>
    <property type="match status" value="2"/>
</dbReference>
<dbReference type="SUPFAM" id="SSF50978">
    <property type="entry name" value="WD40 repeat-like"/>
    <property type="match status" value="1"/>
</dbReference>
<dbReference type="InterPro" id="IPR051362">
    <property type="entry name" value="WD_repeat_creC_regulators"/>
</dbReference>
<feature type="compositionally biased region" description="Low complexity" evidence="4">
    <location>
        <begin position="521"/>
        <end position="536"/>
    </location>
</feature>
<dbReference type="Pfam" id="PF00400">
    <property type="entry name" value="WD40"/>
    <property type="match status" value="1"/>
</dbReference>
<proteinExistence type="predicted"/>
<dbReference type="PANTHER" id="PTHR14107">
    <property type="entry name" value="WD REPEAT PROTEIN"/>
    <property type="match status" value="1"/>
</dbReference>
<comment type="caution">
    <text evidence="5">The sequence shown here is derived from an EMBL/GenBank/DDBJ whole genome shotgun (WGS) entry which is preliminary data.</text>
</comment>
<dbReference type="SMART" id="SM00320">
    <property type="entry name" value="WD40"/>
    <property type="match status" value="4"/>
</dbReference>
<feature type="compositionally biased region" description="Basic and acidic residues" evidence="4">
    <location>
        <begin position="569"/>
        <end position="579"/>
    </location>
</feature>
<dbReference type="PANTHER" id="PTHR14107:SF16">
    <property type="entry name" value="AT02583P"/>
    <property type="match status" value="1"/>
</dbReference>